<sequence length="433" mass="45806">MDTMIKTNNYSKRLLQTLINGVKPALGCTEPVAVGLATSKAYEGVKGEVKHIGVKVSPNIYKNGMGVGIPGTKEIGLVFAAALGVTCGDPSLGFEVFRPVSNETIVEAEKLIKENLVSVELEDKEGNFYIKAEIETDKGRGICIIRNTHINIVYVEANGEVLFNKEEETTASSTGNEYLKEISLQDIREFVETVPYSDIEFLLEGVKLNMSIAKVGLEEKPGPGLGAAMNLLMTEGVMQKDVINEARVLTSAACDARMAGINMPVMSSAGSGNHGITAIIPPTVICEHMGYDDEKLARTLAFSHLTTAYIKIFTGGLSPVCGCAVAAGIGASAAITWALGGTNKQIGGAIKNMVGTLTGMVCDGAKGGCAFKLSTASSEAIIQAKLAMSNIFINDLDGIINPEAEQTIKNLGSFCTGGMENADHEIIEIMLKN</sequence>
<keyword evidence="4" id="KW-1185">Reference proteome</keyword>
<dbReference type="InterPro" id="IPR005130">
    <property type="entry name" value="Ser_deHydtase-like_asu"/>
</dbReference>
<gene>
    <name evidence="3" type="ORF">H8689_01325</name>
</gene>
<dbReference type="EMBL" id="JACRTK010000001">
    <property type="protein sequence ID" value="MBC8589787.1"/>
    <property type="molecule type" value="Genomic_DNA"/>
</dbReference>
<protein>
    <recommendedName>
        <fullName evidence="1">UPF0597 protein H8689_01325</fullName>
    </recommendedName>
</protein>
<dbReference type="Pfam" id="PF03313">
    <property type="entry name" value="SDH_alpha"/>
    <property type="match status" value="1"/>
</dbReference>
<accession>A0A926EYB5</accession>
<evidence type="ECO:0000256" key="1">
    <source>
        <dbReference type="HAMAP-Rule" id="MF_01845"/>
    </source>
</evidence>
<dbReference type="PIRSF" id="PIRSF006054">
    <property type="entry name" value="UCP006054"/>
    <property type="match status" value="1"/>
</dbReference>
<evidence type="ECO:0000313" key="4">
    <source>
        <dbReference type="Proteomes" id="UP000601522"/>
    </source>
</evidence>
<proteinExistence type="inferred from homology"/>
<comment type="caution">
    <text evidence="3">The sequence shown here is derived from an EMBL/GenBank/DDBJ whole genome shotgun (WGS) entry which is preliminary data.</text>
</comment>
<organism evidence="3 4">
    <name type="scientific">Wansuia hejianensis</name>
    <dbReference type="NCBI Taxonomy" id="2763667"/>
    <lineage>
        <taxon>Bacteria</taxon>
        <taxon>Bacillati</taxon>
        <taxon>Bacillota</taxon>
        <taxon>Clostridia</taxon>
        <taxon>Lachnospirales</taxon>
        <taxon>Lachnospiraceae</taxon>
        <taxon>Wansuia</taxon>
    </lineage>
</organism>
<name>A0A926EYB5_9FIRM</name>
<dbReference type="GO" id="GO:0019450">
    <property type="term" value="P:L-cysteine catabolic process to pyruvate"/>
    <property type="evidence" value="ECO:0007669"/>
    <property type="project" value="TreeGrafter"/>
</dbReference>
<dbReference type="AlphaFoldDB" id="A0A926EYB5"/>
<dbReference type="PANTHER" id="PTHR30501:SF2">
    <property type="entry name" value="UPF0597 PROTEIN YHAM"/>
    <property type="match status" value="1"/>
</dbReference>
<evidence type="ECO:0000313" key="3">
    <source>
        <dbReference type="EMBL" id="MBC8589787.1"/>
    </source>
</evidence>
<dbReference type="PANTHER" id="PTHR30501">
    <property type="entry name" value="UPF0597 PROTEIN YHAM"/>
    <property type="match status" value="1"/>
</dbReference>
<dbReference type="InterPro" id="IPR021144">
    <property type="entry name" value="UPF0597"/>
</dbReference>
<feature type="domain" description="Serine dehydratase-like alpha subunit" evidence="2">
    <location>
        <begin position="180"/>
        <end position="427"/>
    </location>
</feature>
<reference evidence="3 4" key="1">
    <citation type="submission" date="2020-08" db="EMBL/GenBank/DDBJ databases">
        <title>Genome public.</title>
        <authorList>
            <person name="Liu C."/>
            <person name="Sun Q."/>
        </authorList>
    </citation>
    <scope>NUCLEOTIDE SEQUENCE [LARGE SCALE GENOMIC DNA]</scope>
    <source>
        <strain evidence="3 4">NSJ-26</strain>
    </source>
</reference>
<dbReference type="GO" id="GO:0080146">
    <property type="term" value="F:L-cysteine desulfhydrase activity"/>
    <property type="evidence" value="ECO:0007669"/>
    <property type="project" value="TreeGrafter"/>
</dbReference>
<dbReference type="HAMAP" id="MF_01845">
    <property type="entry name" value="UPF0597"/>
    <property type="match status" value="1"/>
</dbReference>
<evidence type="ECO:0000259" key="2">
    <source>
        <dbReference type="Pfam" id="PF03313"/>
    </source>
</evidence>
<dbReference type="RefSeq" id="WP_249322604.1">
    <property type="nucleotide sequence ID" value="NZ_JACRTK010000001.1"/>
</dbReference>
<comment type="similarity">
    <text evidence="1">Belongs to the UPF0597 family.</text>
</comment>
<dbReference type="Proteomes" id="UP000601522">
    <property type="component" value="Unassembled WGS sequence"/>
</dbReference>